<organism evidence="4 5">
    <name type="scientific">Ceutorhynchus assimilis</name>
    <name type="common">cabbage seed weevil</name>
    <dbReference type="NCBI Taxonomy" id="467358"/>
    <lineage>
        <taxon>Eukaryota</taxon>
        <taxon>Metazoa</taxon>
        <taxon>Ecdysozoa</taxon>
        <taxon>Arthropoda</taxon>
        <taxon>Hexapoda</taxon>
        <taxon>Insecta</taxon>
        <taxon>Pterygota</taxon>
        <taxon>Neoptera</taxon>
        <taxon>Endopterygota</taxon>
        <taxon>Coleoptera</taxon>
        <taxon>Polyphaga</taxon>
        <taxon>Cucujiformia</taxon>
        <taxon>Curculionidae</taxon>
        <taxon>Ceutorhynchinae</taxon>
        <taxon>Ceutorhynchus</taxon>
    </lineage>
</organism>
<reference evidence="4" key="1">
    <citation type="submission" date="2022-01" db="EMBL/GenBank/DDBJ databases">
        <authorList>
            <person name="King R."/>
        </authorList>
    </citation>
    <scope>NUCLEOTIDE SEQUENCE</scope>
</reference>
<dbReference type="AlphaFoldDB" id="A0A9N9MX26"/>
<keyword evidence="2" id="KW-0689">Ribosomal protein</keyword>
<keyword evidence="5" id="KW-1185">Reference proteome</keyword>
<dbReference type="PANTHER" id="PTHR36427:SF3">
    <property type="entry name" value="LARGE RIBOSOMAL SUBUNIT PROTEIN UL1M"/>
    <property type="match status" value="1"/>
</dbReference>
<dbReference type="InterPro" id="IPR016095">
    <property type="entry name" value="Ribosomal_uL1_3-a/b-sand"/>
</dbReference>
<gene>
    <name evidence="4" type="ORF">CEUTPL_LOCUS12654</name>
</gene>
<dbReference type="GO" id="GO:0005840">
    <property type="term" value="C:ribosome"/>
    <property type="evidence" value="ECO:0007669"/>
    <property type="project" value="UniProtKB-KW"/>
</dbReference>
<evidence type="ECO:0000313" key="4">
    <source>
        <dbReference type="EMBL" id="CAG9772235.1"/>
    </source>
</evidence>
<dbReference type="OrthoDB" id="1747252at2759"/>
<evidence type="ECO:0000256" key="1">
    <source>
        <dbReference type="ARBA" id="ARBA00010531"/>
    </source>
</evidence>
<dbReference type="Proteomes" id="UP001152799">
    <property type="component" value="Chromosome 8"/>
</dbReference>
<protein>
    <recommendedName>
        <fullName evidence="6">39S ribosomal protein L1, mitochondrial</fullName>
    </recommendedName>
</protein>
<dbReference type="Pfam" id="PF00687">
    <property type="entry name" value="Ribosomal_L1"/>
    <property type="match status" value="1"/>
</dbReference>
<dbReference type="PANTHER" id="PTHR36427">
    <property type="entry name" value="54S RIBOSOMAL PROTEIN L1, MITOCHONDRIAL"/>
    <property type="match status" value="1"/>
</dbReference>
<evidence type="ECO:0000313" key="5">
    <source>
        <dbReference type="Proteomes" id="UP001152799"/>
    </source>
</evidence>
<dbReference type="SUPFAM" id="SSF56808">
    <property type="entry name" value="Ribosomal protein L1"/>
    <property type="match status" value="1"/>
</dbReference>
<proteinExistence type="inferred from homology"/>
<dbReference type="Gene3D" id="3.40.50.790">
    <property type="match status" value="1"/>
</dbReference>
<evidence type="ECO:0000256" key="3">
    <source>
        <dbReference type="ARBA" id="ARBA00023274"/>
    </source>
</evidence>
<dbReference type="Gene3D" id="3.30.190.20">
    <property type="match status" value="1"/>
</dbReference>
<evidence type="ECO:0000256" key="2">
    <source>
        <dbReference type="ARBA" id="ARBA00022980"/>
    </source>
</evidence>
<dbReference type="EMBL" id="OU892284">
    <property type="protein sequence ID" value="CAG9772235.1"/>
    <property type="molecule type" value="Genomic_DNA"/>
</dbReference>
<comment type="similarity">
    <text evidence="1">Belongs to the universal ribosomal protein uL1 family.</text>
</comment>
<evidence type="ECO:0008006" key="6">
    <source>
        <dbReference type="Google" id="ProtNLM"/>
    </source>
</evidence>
<dbReference type="InterPro" id="IPR028364">
    <property type="entry name" value="Ribosomal_uL1/biogenesis"/>
</dbReference>
<accession>A0A9N9MX26</accession>
<dbReference type="GO" id="GO:1990904">
    <property type="term" value="C:ribonucleoprotein complex"/>
    <property type="evidence" value="ECO:0007669"/>
    <property type="project" value="UniProtKB-KW"/>
</dbReference>
<dbReference type="InterPro" id="IPR023674">
    <property type="entry name" value="Ribosomal_uL1-like"/>
</dbReference>
<name>A0A9N9MX26_9CUCU</name>
<keyword evidence="3" id="KW-0687">Ribonucleoprotein</keyword>
<sequence>MSYLSTKISSLVVSLSSNAFNRALLVPSCDFLQVRSYAARKGTRERKKKAKVKVEIQKVGFIPHNLREREKMLASRGSRKFDDSWKKDPIDDVYAMKYYKWTVHPFADAVKAHRETHHAEIYNKPQSELFATIELNMQGEKKTRFVDNFKRIAAIPHKFDHGEERTIIAFAKTLESQKEASDAGAQLAGGAELVKQIQNGKVLLQDFQHIIAHPDILPELVVLRGVMKRRFPNPRNGTLDIDLKLVVDRYLHGISYQAVKDEYEKDFGQIVAVLGTDSNSWMHILVNGEHLSNGDQMTRKRNSYTNVTSNTLN</sequence>